<evidence type="ECO:0000313" key="1">
    <source>
        <dbReference type="EMBL" id="MBB5490859.1"/>
    </source>
</evidence>
<sequence>MIFAEKTSLHAAGAVFPSVLDTPEVEVELYWEQNFKELPAAVFSAVEAYSGISISRSEVEYGNLPVVVLFPFS</sequence>
<comment type="caution">
    <text evidence="1">The sequence shown here is derived from an EMBL/GenBank/DDBJ whole genome shotgun (WGS) entry which is preliminary data.</text>
</comment>
<dbReference type="EMBL" id="JACHDO010000001">
    <property type="protein sequence ID" value="MBB5490859.1"/>
    <property type="molecule type" value="Genomic_DNA"/>
</dbReference>
<reference evidence="1 2" key="1">
    <citation type="submission" date="2020-08" db="EMBL/GenBank/DDBJ databases">
        <title>Sequencing the genomes of 1000 actinobacteria strains.</title>
        <authorList>
            <person name="Klenk H.-P."/>
        </authorList>
    </citation>
    <scope>NUCLEOTIDE SEQUENCE [LARGE SCALE GENOMIC DNA]</scope>
    <source>
        <strain evidence="1 2">DSM 44598</strain>
    </source>
</reference>
<protein>
    <submittedName>
        <fullName evidence="1">Uncharacterized protein</fullName>
    </submittedName>
</protein>
<dbReference type="Proteomes" id="UP000579647">
    <property type="component" value="Unassembled WGS sequence"/>
</dbReference>
<keyword evidence="2" id="KW-1185">Reference proteome</keyword>
<dbReference type="RefSeq" id="WP_184364482.1">
    <property type="nucleotide sequence ID" value="NZ_JACHDO010000001.1"/>
</dbReference>
<proteinExistence type="predicted"/>
<gene>
    <name evidence="1" type="ORF">HNR07_001996</name>
</gene>
<dbReference type="AlphaFoldDB" id="A0A840W212"/>
<organism evidence="1 2">
    <name type="scientific">Nocardiopsis metallicus</name>
    <dbReference type="NCBI Taxonomy" id="179819"/>
    <lineage>
        <taxon>Bacteria</taxon>
        <taxon>Bacillati</taxon>
        <taxon>Actinomycetota</taxon>
        <taxon>Actinomycetes</taxon>
        <taxon>Streptosporangiales</taxon>
        <taxon>Nocardiopsidaceae</taxon>
        <taxon>Nocardiopsis</taxon>
    </lineage>
</organism>
<evidence type="ECO:0000313" key="2">
    <source>
        <dbReference type="Proteomes" id="UP000579647"/>
    </source>
</evidence>
<accession>A0A840W212</accession>
<name>A0A840W212_9ACTN</name>